<feature type="chain" id="PRO_5012115768" description="DUF4842 domain-containing protein" evidence="1">
    <location>
        <begin position="25"/>
        <end position="400"/>
    </location>
</feature>
<organism evidence="2 3">
    <name type="scientific">Chryseolinea serpens</name>
    <dbReference type="NCBI Taxonomy" id="947013"/>
    <lineage>
        <taxon>Bacteria</taxon>
        <taxon>Pseudomonadati</taxon>
        <taxon>Bacteroidota</taxon>
        <taxon>Cytophagia</taxon>
        <taxon>Cytophagales</taxon>
        <taxon>Fulvivirgaceae</taxon>
        <taxon>Chryseolinea</taxon>
    </lineage>
</organism>
<protein>
    <recommendedName>
        <fullName evidence="4">DUF4842 domain-containing protein</fullName>
    </recommendedName>
</protein>
<evidence type="ECO:0000256" key="1">
    <source>
        <dbReference type="SAM" id="SignalP"/>
    </source>
</evidence>
<dbReference type="OrthoDB" id="1156820at2"/>
<dbReference type="EMBL" id="FQWQ01000003">
    <property type="protein sequence ID" value="SHH64107.1"/>
    <property type="molecule type" value="Genomic_DNA"/>
</dbReference>
<gene>
    <name evidence="2" type="ORF">SAMN04488109_4776</name>
</gene>
<dbReference type="RefSeq" id="WP_073139081.1">
    <property type="nucleotide sequence ID" value="NZ_FQWQ01000003.1"/>
</dbReference>
<proteinExistence type="predicted"/>
<accession>A0A1M5UME1</accession>
<sequence length="400" mass="44470">MNRFGIVALLFSFASVFLSSCSRTEEPSGPQTILTIQVDTDYGLSGDDWVYATDNSGAVLDVKPYADGQTVTLTSVSRPDKINVTFFYAPGDPSERPFFSTWAAIDRGTTLHFETEKTETLQESDATLKISNYPWPITQWMGISNGHGVVASTSSSQSGVLKVDFSFYDAPSDLLLYGYRGEVPVYNWANSVNAGDVVARDFESDFVPFPHTFQLNFEGSNKAEVTGVNSKKTRITLLSTWLWNLSTHPVIGYLDGFDSYELLVMNLNTNGATVYKKNGTIDPSFKIPAFTFSLTNRSVQDFAFNFSEPYTYHQITWAVPAGTEGAWWRLNVPSGQRVGGLVIPAEIAAKYSHLNVDKLQYSYMQFYQFVSGRSYPEGMPGMAVTDAETALEYYVYTPKN</sequence>
<feature type="signal peptide" evidence="1">
    <location>
        <begin position="1"/>
        <end position="24"/>
    </location>
</feature>
<evidence type="ECO:0000313" key="3">
    <source>
        <dbReference type="Proteomes" id="UP000184212"/>
    </source>
</evidence>
<name>A0A1M5UME1_9BACT</name>
<evidence type="ECO:0008006" key="4">
    <source>
        <dbReference type="Google" id="ProtNLM"/>
    </source>
</evidence>
<evidence type="ECO:0000313" key="2">
    <source>
        <dbReference type="EMBL" id="SHH64107.1"/>
    </source>
</evidence>
<reference evidence="2 3" key="1">
    <citation type="submission" date="2016-11" db="EMBL/GenBank/DDBJ databases">
        <authorList>
            <person name="Jaros S."/>
            <person name="Januszkiewicz K."/>
            <person name="Wedrychowicz H."/>
        </authorList>
    </citation>
    <scope>NUCLEOTIDE SEQUENCE [LARGE SCALE GENOMIC DNA]</scope>
    <source>
        <strain evidence="2 3">DSM 24574</strain>
    </source>
</reference>
<keyword evidence="3" id="KW-1185">Reference proteome</keyword>
<keyword evidence="1" id="KW-0732">Signal</keyword>
<dbReference type="Proteomes" id="UP000184212">
    <property type="component" value="Unassembled WGS sequence"/>
</dbReference>
<dbReference type="AlphaFoldDB" id="A0A1M5UME1"/>
<dbReference type="PROSITE" id="PS51257">
    <property type="entry name" value="PROKAR_LIPOPROTEIN"/>
    <property type="match status" value="1"/>
</dbReference>